<evidence type="ECO:0000313" key="2">
    <source>
        <dbReference type="Proteomes" id="UP000217895"/>
    </source>
</evidence>
<keyword evidence="2" id="KW-1185">Reference proteome</keyword>
<evidence type="ECO:0000313" key="1">
    <source>
        <dbReference type="EMBL" id="BAY53779.1"/>
    </source>
</evidence>
<reference evidence="1 2" key="1">
    <citation type="submission" date="2017-06" db="EMBL/GenBank/DDBJ databases">
        <title>Genome sequencing of cyanobaciteial culture collection at National Institute for Environmental Studies (NIES).</title>
        <authorList>
            <person name="Hirose Y."/>
            <person name="Shimura Y."/>
            <person name="Fujisawa T."/>
            <person name="Nakamura Y."/>
            <person name="Kawachi M."/>
        </authorList>
    </citation>
    <scope>NUCLEOTIDE SEQUENCE [LARGE SCALE GENOMIC DNA]</scope>
    <source>
        <strain evidence="1 2">NIES-2135</strain>
    </source>
</reference>
<dbReference type="EMBL" id="AP018203">
    <property type="protein sequence ID" value="BAY53779.1"/>
    <property type="molecule type" value="Genomic_DNA"/>
</dbReference>
<organism evidence="1 2">
    <name type="scientific">Leptolyngbya boryana NIES-2135</name>
    <dbReference type="NCBI Taxonomy" id="1973484"/>
    <lineage>
        <taxon>Bacteria</taxon>
        <taxon>Bacillati</taxon>
        <taxon>Cyanobacteriota</taxon>
        <taxon>Cyanophyceae</taxon>
        <taxon>Leptolyngbyales</taxon>
        <taxon>Leptolyngbyaceae</taxon>
        <taxon>Leptolyngbya group</taxon>
        <taxon>Leptolyngbya</taxon>
    </lineage>
</organism>
<dbReference type="Proteomes" id="UP000217895">
    <property type="component" value="Chromosome"/>
</dbReference>
<protein>
    <submittedName>
        <fullName evidence="1">Uncharacterized protein</fullName>
    </submittedName>
</protein>
<sequence length="31" mass="3751">MHGLIEEIHPKIMDEQFEFFDQAILNQIQVH</sequence>
<proteinExistence type="predicted"/>
<name>A0A1Z4JAH4_LEPBY</name>
<gene>
    <name evidence="1" type="ORF">NIES2135_05900</name>
</gene>
<dbReference type="AlphaFoldDB" id="A0A1Z4JAH4"/>
<accession>A0A1Z4JAH4</accession>